<dbReference type="EMBL" id="CAUYUJ010006524">
    <property type="protein sequence ID" value="CAK0817630.1"/>
    <property type="molecule type" value="Genomic_DNA"/>
</dbReference>
<organism evidence="1 2">
    <name type="scientific">Prorocentrum cordatum</name>
    <dbReference type="NCBI Taxonomy" id="2364126"/>
    <lineage>
        <taxon>Eukaryota</taxon>
        <taxon>Sar</taxon>
        <taxon>Alveolata</taxon>
        <taxon>Dinophyceae</taxon>
        <taxon>Prorocentrales</taxon>
        <taxon>Prorocentraceae</taxon>
        <taxon>Prorocentrum</taxon>
    </lineage>
</organism>
<evidence type="ECO:0000313" key="1">
    <source>
        <dbReference type="EMBL" id="CAK0817630.1"/>
    </source>
</evidence>
<evidence type="ECO:0000313" key="2">
    <source>
        <dbReference type="Proteomes" id="UP001189429"/>
    </source>
</evidence>
<gene>
    <name evidence="1" type="ORF">PCOR1329_LOCUS20183</name>
</gene>
<keyword evidence="2" id="KW-1185">Reference proteome</keyword>
<comment type="caution">
    <text evidence="1">The sequence shown here is derived from an EMBL/GenBank/DDBJ whole genome shotgun (WGS) entry which is preliminary data.</text>
</comment>
<accession>A0ABN9RF23</accession>
<feature type="non-terminal residue" evidence="1">
    <location>
        <position position="1"/>
    </location>
</feature>
<reference evidence="1" key="1">
    <citation type="submission" date="2023-10" db="EMBL/GenBank/DDBJ databases">
        <authorList>
            <person name="Chen Y."/>
            <person name="Shah S."/>
            <person name="Dougan E. K."/>
            <person name="Thang M."/>
            <person name="Chan C."/>
        </authorList>
    </citation>
    <scope>NUCLEOTIDE SEQUENCE [LARGE SCALE GENOMIC DNA]</scope>
</reference>
<name>A0ABN9RF23_9DINO</name>
<sequence>EPDLAKEYDAEDASSDEGCSKARWPSIQTRVAKFSTCIIASVCLAALAALLKLSSLGIQEPPSYPPGFNYTEVILGYDQPALSAAWAELQESLAQALMDWFGKEGPVYHDDGPEPGTWMSLVVSPFENKTFRVLIASYVEDDSEEAAERLQTNLAKLQETRSDDIFEVAMFLYDGSDKHFRERPWYADPNGVVVLRRMEKLCKAEALYLITPDLASNYSHIWLLDGWGAA</sequence>
<proteinExistence type="predicted"/>
<dbReference type="Proteomes" id="UP001189429">
    <property type="component" value="Unassembled WGS sequence"/>
</dbReference>
<protein>
    <submittedName>
        <fullName evidence="1">Uncharacterized protein</fullName>
    </submittedName>
</protein>